<reference evidence="1 2" key="1">
    <citation type="submission" date="2021-05" db="EMBL/GenBank/DDBJ databases">
        <title>Genome Assembly of Synthetic Allotetraploid Brassica napus Reveals Homoeologous Exchanges between Subgenomes.</title>
        <authorList>
            <person name="Davis J.T."/>
        </authorList>
    </citation>
    <scope>NUCLEOTIDE SEQUENCE [LARGE SCALE GENOMIC DNA]</scope>
    <source>
        <strain evidence="2">cv. Da-Ae</strain>
        <tissue evidence="1">Seedling</tissue>
    </source>
</reference>
<name>A0ABQ8ECD2_BRANA</name>
<gene>
    <name evidence="1" type="ORF">HID58_006788</name>
</gene>
<evidence type="ECO:0000313" key="2">
    <source>
        <dbReference type="Proteomes" id="UP000824890"/>
    </source>
</evidence>
<dbReference type="EMBL" id="JAGKQM010000002">
    <property type="protein sequence ID" value="KAH0939327.1"/>
    <property type="molecule type" value="Genomic_DNA"/>
</dbReference>
<comment type="caution">
    <text evidence="1">The sequence shown here is derived from an EMBL/GenBank/DDBJ whole genome shotgun (WGS) entry which is preliminary data.</text>
</comment>
<accession>A0ABQ8ECD2</accession>
<dbReference type="Proteomes" id="UP000824890">
    <property type="component" value="Unassembled WGS sequence"/>
</dbReference>
<sequence length="84" mass="9382">MCSRGFSARSSQINDDGSIDQTLMQSMEQKLDCLSVCQHIWNFSTATNDDAGDGTITPLLLNQGLMDHREKDTTAWFEDLHGKC</sequence>
<keyword evidence="2" id="KW-1185">Reference proteome</keyword>
<evidence type="ECO:0000313" key="1">
    <source>
        <dbReference type="EMBL" id="KAH0939327.1"/>
    </source>
</evidence>
<organism evidence="1 2">
    <name type="scientific">Brassica napus</name>
    <name type="common">Rape</name>
    <dbReference type="NCBI Taxonomy" id="3708"/>
    <lineage>
        <taxon>Eukaryota</taxon>
        <taxon>Viridiplantae</taxon>
        <taxon>Streptophyta</taxon>
        <taxon>Embryophyta</taxon>
        <taxon>Tracheophyta</taxon>
        <taxon>Spermatophyta</taxon>
        <taxon>Magnoliopsida</taxon>
        <taxon>eudicotyledons</taxon>
        <taxon>Gunneridae</taxon>
        <taxon>Pentapetalae</taxon>
        <taxon>rosids</taxon>
        <taxon>malvids</taxon>
        <taxon>Brassicales</taxon>
        <taxon>Brassicaceae</taxon>
        <taxon>Brassiceae</taxon>
        <taxon>Brassica</taxon>
    </lineage>
</organism>
<proteinExistence type="predicted"/>
<protein>
    <submittedName>
        <fullName evidence="1">Uncharacterized protein</fullName>
    </submittedName>
</protein>
<feature type="non-terminal residue" evidence="1">
    <location>
        <position position="84"/>
    </location>
</feature>